<feature type="transmembrane region" description="Helical" evidence="5">
    <location>
        <begin position="386"/>
        <end position="409"/>
    </location>
</feature>
<accession>A0A084SNB3</accession>
<evidence type="ECO:0000256" key="3">
    <source>
        <dbReference type="ARBA" id="ARBA00022989"/>
    </source>
</evidence>
<evidence type="ECO:0000256" key="1">
    <source>
        <dbReference type="ARBA" id="ARBA00004141"/>
    </source>
</evidence>
<evidence type="ECO:0000313" key="7">
    <source>
        <dbReference type="EMBL" id="KFA89948.1"/>
    </source>
</evidence>
<proteinExistence type="predicted"/>
<dbReference type="AlphaFoldDB" id="A0A084SNB3"/>
<feature type="domain" description="Major facilitator superfamily (MFS) profile" evidence="6">
    <location>
        <begin position="60"/>
        <end position="442"/>
    </location>
</feature>
<dbReference type="EMBL" id="JPMI01000228">
    <property type="protein sequence ID" value="KFA89948.1"/>
    <property type="molecule type" value="Genomic_DNA"/>
</dbReference>
<dbReference type="PANTHER" id="PTHR23508:SF10">
    <property type="entry name" value="CARBOXYLIC ACID TRANSPORTER PROTEIN HOMOLOG"/>
    <property type="match status" value="1"/>
</dbReference>
<sequence length="456" mass="48115">MLETFTRERIARGSGILLDMHTGEGDTQGLAGNRGEAALPASGARALPWWKEPTREQWRTFLAAWVGWVLDAFDFTIYLLVMPEMAKEFGVGVTVLAGSITLTLLVRLVGGVAAGAMADRWGRKLPLMLSILWLALCDGAVALAPSITWVLVLRTLFGFGMGAEWTSGATLAMENWPERSRGIASGILHGGWAVGYLLAAVVSGFVVPLWGWRALFVIAAVPALLVLPIRYGVPESFDREKALAERRARASRGRMDPVLLTRLAWGSLVMACNFGGYYGLTSLYPVLLKTELGMSVQGVSVLVTIVNVGMLLGTAMCGAIASRLGVAKAVAIAAFGVLPFLPLYVGMVPGLMWLGAFAGGFFGAAPPGIAPLLLTSLYPASIRGKCVGLVFHVGAFVAAFIPTGMAALVEHAGFTHAQVIMAVGGVCLVAMALALTLRPRATLDEAPSEAPSLLHG</sequence>
<dbReference type="PANTHER" id="PTHR23508">
    <property type="entry name" value="CARBOXYLIC ACID TRANSPORTER PROTEIN HOMOLOG"/>
    <property type="match status" value="1"/>
</dbReference>
<gene>
    <name evidence="7" type="ORF">Q664_31380</name>
</gene>
<dbReference type="InterPro" id="IPR011701">
    <property type="entry name" value="MFS"/>
</dbReference>
<feature type="transmembrane region" description="Helical" evidence="5">
    <location>
        <begin position="125"/>
        <end position="145"/>
    </location>
</feature>
<feature type="transmembrane region" description="Helical" evidence="5">
    <location>
        <begin position="415"/>
        <end position="437"/>
    </location>
</feature>
<comment type="caution">
    <text evidence="7">The sequence shown here is derived from an EMBL/GenBank/DDBJ whole genome shotgun (WGS) entry which is preliminary data.</text>
</comment>
<reference evidence="7 8" key="1">
    <citation type="submission" date="2014-07" db="EMBL/GenBank/DDBJ databases">
        <title>Draft Genome Sequence of Gephyronic Acid Producer, Cystobacter violaceus Strain Cb vi76.</title>
        <authorList>
            <person name="Stevens D.C."/>
            <person name="Young J."/>
            <person name="Carmichael R."/>
            <person name="Tan J."/>
            <person name="Taylor R.E."/>
        </authorList>
    </citation>
    <scope>NUCLEOTIDE SEQUENCE [LARGE SCALE GENOMIC DNA]</scope>
    <source>
        <strain evidence="7 8">Cb vi76</strain>
    </source>
</reference>
<feature type="transmembrane region" description="Helical" evidence="5">
    <location>
        <begin position="351"/>
        <end position="374"/>
    </location>
</feature>
<evidence type="ECO:0000259" key="6">
    <source>
        <dbReference type="PROSITE" id="PS50850"/>
    </source>
</evidence>
<feature type="transmembrane region" description="Helical" evidence="5">
    <location>
        <begin position="212"/>
        <end position="233"/>
    </location>
</feature>
<keyword evidence="3 5" id="KW-1133">Transmembrane helix</keyword>
<comment type="subcellular location">
    <subcellularLocation>
        <location evidence="1">Membrane</location>
        <topology evidence="1">Multi-pass membrane protein</topology>
    </subcellularLocation>
</comment>
<dbReference type="PROSITE" id="PS00217">
    <property type="entry name" value="SUGAR_TRANSPORT_2"/>
    <property type="match status" value="1"/>
</dbReference>
<dbReference type="RefSeq" id="WP_043403573.1">
    <property type="nucleotide sequence ID" value="NZ_JPMI01000228.1"/>
</dbReference>
<keyword evidence="2 5" id="KW-0812">Transmembrane</keyword>
<dbReference type="Gene3D" id="1.20.1250.20">
    <property type="entry name" value="MFS general substrate transporter like domains"/>
    <property type="match status" value="1"/>
</dbReference>
<dbReference type="GO" id="GO:0046943">
    <property type="term" value="F:carboxylic acid transmembrane transporter activity"/>
    <property type="evidence" value="ECO:0007669"/>
    <property type="project" value="TreeGrafter"/>
</dbReference>
<dbReference type="GO" id="GO:0005886">
    <property type="term" value="C:plasma membrane"/>
    <property type="evidence" value="ECO:0007669"/>
    <property type="project" value="TreeGrafter"/>
</dbReference>
<feature type="transmembrane region" description="Helical" evidence="5">
    <location>
        <begin position="325"/>
        <end position="345"/>
    </location>
</feature>
<feature type="transmembrane region" description="Helical" evidence="5">
    <location>
        <begin position="61"/>
        <end position="81"/>
    </location>
</feature>
<feature type="transmembrane region" description="Helical" evidence="5">
    <location>
        <begin position="93"/>
        <end position="118"/>
    </location>
</feature>
<evidence type="ECO:0000256" key="5">
    <source>
        <dbReference type="SAM" id="Phobius"/>
    </source>
</evidence>
<dbReference type="Proteomes" id="UP000028547">
    <property type="component" value="Unassembled WGS sequence"/>
</dbReference>
<protein>
    <recommendedName>
        <fullName evidence="6">Major facilitator superfamily (MFS) profile domain-containing protein</fullName>
    </recommendedName>
</protein>
<dbReference type="PROSITE" id="PS00216">
    <property type="entry name" value="SUGAR_TRANSPORT_1"/>
    <property type="match status" value="1"/>
</dbReference>
<dbReference type="InterPro" id="IPR020846">
    <property type="entry name" value="MFS_dom"/>
</dbReference>
<evidence type="ECO:0000313" key="8">
    <source>
        <dbReference type="Proteomes" id="UP000028547"/>
    </source>
</evidence>
<feature type="transmembrane region" description="Helical" evidence="5">
    <location>
        <begin position="292"/>
        <end position="313"/>
    </location>
</feature>
<dbReference type="PROSITE" id="PS50850">
    <property type="entry name" value="MFS"/>
    <property type="match status" value="1"/>
</dbReference>
<name>A0A084SNB3_9BACT</name>
<organism evidence="7 8">
    <name type="scientific">Archangium violaceum Cb vi76</name>
    <dbReference type="NCBI Taxonomy" id="1406225"/>
    <lineage>
        <taxon>Bacteria</taxon>
        <taxon>Pseudomonadati</taxon>
        <taxon>Myxococcota</taxon>
        <taxon>Myxococcia</taxon>
        <taxon>Myxococcales</taxon>
        <taxon>Cystobacterineae</taxon>
        <taxon>Archangiaceae</taxon>
        <taxon>Archangium</taxon>
    </lineage>
</organism>
<feature type="transmembrane region" description="Helical" evidence="5">
    <location>
        <begin position="259"/>
        <end position="280"/>
    </location>
</feature>
<feature type="transmembrane region" description="Helical" evidence="5">
    <location>
        <begin position="183"/>
        <end position="206"/>
    </location>
</feature>
<evidence type="ECO:0000256" key="4">
    <source>
        <dbReference type="ARBA" id="ARBA00023136"/>
    </source>
</evidence>
<evidence type="ECO:0000256" key="2">
    <source>
        <dbReference type="ARBA" id="ARBA00022692"/>
    </source>
</evidence>
<dbReference type="SUPFAM" id="SSF103473">
    <property type="entry name" value="MFS general substrate transporter"/>
    <property type="match status" value="1"/>
</dbReference>
<dbReference type="InterPro" id="IPR036259">
    <property type="entry name" value="MFS_trans_sf"/>
</dbReference>
<dbReference type="Pfam" id="PF07690">
    <property type="entry name" value="MFS_1"/>
    <property type="match status" value="1"/>
</dbReference>
<keyword evidence="4 5" id="KW-0472">Membrane</keyword>
<dbReference type="InterPro" id="IPR005829">
    <property type="entry name" value="Sugar_transporter_CS"/>
</dbReference>